<dbReference type="GO" id="GO:0004029">
    <property type="term" value="F:aldehyde dehydrogenase (NAD+) activity"/>
    <property type="evidence" value="ECO:0007669"/>
    <property type="project" value="TreeGrafter"/>
</dbReference>
<proteinExistence type="inferred from homology"/>
<comment type="similarity">
    <text evidence="1 4">Belongs to the aldehyde dehydrogenase family.</text>
</comment>
<dbReference type="Proteomes" id="UP000676336">
    <property type="component" value="Unassembled WGS sequence"/>
</dbReference>
<accession>A0A8S3JTW8</accession>
<dbReference type="InterPro" id="IPR015590">
    <property type="entry name" value="Aldehyde_DH_dom"/>
</dbReference>
<dbReference type="AlphaFoldDB" id="A0A8S3JTW8"/>
<dbReference type="InterPro" id="IPR012394">
    <property type="entry name" value="Aldehyde_DH_NAD(P)"/>
</dbReference>
<gene>
    <name evidence="6" type="ORF">SMN809_LOCUS81809</name>
</gene>
<keyword evidence="2 4" id="KW-0560">Oxidoreductase</keyword>
<dbReference type="Gene3D" id="3.40.605.10">
    <property type="entry name" value="Aldehyde Dehydrogenase, Chain A, domain 1"/>
    <property type="match status" value="1"/>
</dbReference>
<feature type="domain" description="Aldehyde dehydrogenase" evidence="5">
    <location>
        <begin position="1"/>
        <end position="138"/>
    </location>
</feature>
<organism evidence="6 7">
    <name type="scientific">Rotaria magnacalcarata</name>
    <dbReference type="NCBI Taxonomy" id="392030"/>
    <lineage>
        <taxon>Eukaryota</taxon>
        <taxon>Metazoa</taxon>
        <taxon>Spiralia</taxon>
        <taxon>Gnathifera</taxon>
        <taxon>Rotifera</taxon>
        <taxon>Eurotatoria</taxon>
        <taxon>Bdelloidea</taxon>
        <taxon>Philodinida</taxon>
        <taxon>Philodinidae</taxon>
        <taxon>Rotaria</taxon>
    </lineage>
</organism>
<dbReference type="PROSITE" id="PS00687">
    <property type="entry name" value="ALDEHYDE_DEHYDR_GLU"/>
    <property type="match status" value="1"/>
</dbReference>
<dbReference type="EMBL" id="CAJOBI010349513">
    <property type="protein sequence ID" value="CAF5220254.1"/>
    <property type="molecule type" value="Genomic_DNA"/>
</dbReference>
<feature type="active site" evidence="3">
    <location>
        <position position="105"/>
    </location>
</feature>
<dbReference type="Pfam" id="PF00171">
    <property type="entry name" value="Aldedh"/>
    <property type="match status" value="1"/>
</dbReference>
<dbReference type="InterPro" id="IPR029510">
    <property type="entry name" value="Ald_DH_CS_GLU"/>
</dbReference>
<reference evidence="6" key="1">
    <citation type="submission" date="2021-02" db="EMBL/GenBank/DDBJ databases">
        <authorList>
            <person name="Nowell W R."/>
        </authorList>
    </citation>
    <scope>NUCLEOTIDE SEQUENCE</scope>
</reference>
<dbReference type="InterPro" id="IPR016162">
    <property type="entry name" value="Ald_DH_N"/>
</dbReference>
<feature type="non-terminal residue" evidence="6">
    <location>
        <position position="1"/>
    </location>
</feature>
<dbReference type="GO" id="GO:0005737">
    <property type="term" value="C:cytoplasm"/>
    <property type="evidence" value="ECO:0007669"/>
    <property type="project" value="TreeGrafter"/>
</dbReference>
<evidence type="ECO:0000256" key="2">
    <source>
        <dbReference type="ARBA" id="ARBA00023002"/>
    </source>
</evidence>
<dbReference type="GO" id="GO:0006081">
    <property type="term" value="P:aldehyde metabolic process"/>
    <property type="evidence" value="ECO:0007669"/>
    <property type="project" value="InterPro"/>
</dbReference>
<evidence type="ECO:0000256" key="3">
    <source>
        <dbReference type="PROSITE-ProRule" id="PRU10007"/>
    </source>
</evidence>
<name>A0A8S3JTW8_9BILA</name>
<evidence type="ECO:0000256" key="4">
    <source>
        <dbReference type="RuleBase" id="RU003345"/>
    </source>
</evidence>
<sequence length="139" mass="14708">GVALIIGSWNYPYLVTLTPLVGAIAAGNCVILKPSELAPKSAAIMAAMVERYLDPSCVRVVLGGADHVQVLLKGDINKVFYTGSTTVGKIIMKAAAEKMIPVTLECGGKNPVYIADDANMEICAKRIAWGKAINCGQTW</sequence>
<comment type="caution">
    <text evidence="6">The sequence shown here is derived from an EMBL/GenBank/DDBJ whole genome shotgun (WGS) entry which is preliminary data.</text>
</comment>
<evidence type="ECO:0000313" key="6">
    <source>
        <dbReference type="EMBL" id="CAF5220254.1"/>
    </source>
</evidence>
<evidence type="ECO:0000259" key="5">
    <source>
        <dbReference type="Pfam" id="PF00171"/>
    </source>
</evidence>
<protein>
    <recommendedName>
        <fullName evidence="5">Aldehyde dehydrogenase domain-containing protein</fullName>
    </recommendedName>
</protein>
<dbReference type="PANTHER" id="PTHR43570">
    <property type="entry name" value="ALDEHYDE DEHYDROGENASE"/>
    <property type="match status" value="1"/>
</dbReference>
<dbReference type="PANTHER" id="PTHR43570:SF16">
    <property type="entry name" value="ALDEHYDE DEHYDROGENASE TYPE III, ISOFORM Q"/>
    <property type="match status" value="1"/>
</dbReference>
<dbReference type="InterPro" id="IPR016161">
    <property type="entry name" value="Ald_DH/histidinol_DH"/>
</dbReference>
<evidence type="ECO:0000313" key="7">
    <source>
        <dbReference type="Proteomes" id="UP000676336"/>
    </source>
</evidence>
<evidence type="ECO:0000256" key="1">
    <source>
        <dbReference type="ARBA" id="ARBA00009986"/>
    </source>
</evidence>
<dbReference type="SUPFAM" id="SSF53720">
    <property type="entry name" value="ALDH-like"/>
    <property type="match status" value="1"/>
</dbReference>